<dbReference type="Pfam" id="PF00004">
    <property type="entry name" value="AAA"/>
    <property type="match status" value="2"/>
</dbReference>
<evidence type="ECO:0000256" key="2">
    <source>
        <dbReference type="ARBA" id="ARBA00022840"/>
    </source>
</evidence>
<feature type="region of interest" description="Disordered" evidence="3">
    <location>
        <begin position="274"/>
        <end position="300"/>
    </location>
</feature>
<protein>
    <submittedName>
        <fullName evidence="5">P-loop containing nucleoside triphosphate hydrolase protein</fullName>
    </submittedName>
</protein>
<evidence type="ECO:0000256" key="3">
    <source>
        <dbReference type="SAM" id="MobiDB-lite"/>
    </source>
</evidence>
<dbReference type="GO" id="GO:0016887">
    <property type="term" value="F:ATP hydrolysis activity"/>
    <property type="evidence" value="ECO:0007669"/>
    <property type="project" value="InterPro"/>
</dbReference>
<feature type="compositionally biased region" description="Polar residues" evidence="3">
    <location>
        <begin position="282"/>
        <end position="292"/>
    </location>
</feature>
<dbReference type="PANTHER" id="PTHR23077">
    <property type="entry name" value="AAA-FAMILY ATPASE"/>
    <property type="match status" value="1"/>
</dbReference>
<evidence type="ECO:0000313" key="6">
    <source>
        <dbReference type="Proteomes" id="UP001153365"/>
    </source>
</evidence>
<dbReference type="FunFam" id="3.40.50.300:FF:001985">
    <property type="entry name" value="Chromosome 9, whole genome shotgun sequence"/>
    <property type="match status" value="1"/>
</dbReference>
<keyword evidence="6" id="KW-1185">Reference proteome</keyword>
<dbReference type="SMART" id="SM00382">
    <property type="entry name" value="AAA"/>
    <property type="match status" value="2"/>
</dbReference>
<feature type="domain" description="AAA+ ATPase" evidence="4">
    <location>
        <begin position="347"/>
        <end position="507"/>
    </location>
</feature>
<dbReference type="FunFam" id="3.40.50.300:FF:000661">
    <property type="entry name" value="calmodulin-interacting protein 111 isoform X1"/>
    <property type="match status" value="1"/>
</dbReference>
<dbReference type="Pfam" id="PF17862">
    <property type="entry name" value="AAA_lid_3"/>
    <property type="match status" value="2"/>
</dbReference>
<comment type="caution">
    <text evidence="5">The sequence shown here is derived from an EMBL/GenBank/DDBJ whole genome shotgun (WGS) entry which is preliminary data.</text>
</comment>
<dbReference type="Gene3D" id="1.10.8.60">
    <property type="match status" value="2"/>
</dbReference>
<keyword evidence="2" id="KW-0067">ATP-binding</keyword>
<reference evidence="5" key="1">
    <citation type="submission" date="2022-06" db="EMBL/GenBank/DDBJ databases">
        <authorList>
            <consortium name="SYNGENTA / RWTH Aachen University"/>
        </authorList>
    </citation>
    <scope>NUCLEOTIDE SEQUENCE</scope>
</reference>
<keyword evidence="1" id="KW-0547">Nucleotide-binding</keyword>
<dbReference type="PROSITE" id="PS00674">
    <property type="entry name" value="AAA"/>
    <property type="match status" value="2"/>
</dbReference>
<dbReference type="Proteomes" id="UP001153365">
    <property type="component" value="Unassembled WGS sequence"/>
</dbReference>
<dbReference type="PANTHER" id="PTHR23077:SF27">
    <property type="entry name" value="ATPASE FAMILY GENE 2 PROTEIN HOMOLOG A"/>
    <property type="match status" value="1"/>
</dbReference>
<gene>
    <name evidence="5" type="ORF">PPACK8108_LOCUS11831</name>
</gene>
<feature type="region of interest" description="Disordered" evidence="3">
    <location>
        <begin position="446"/>
        <end position="470"/>
    </location>
</feature>
<dbReference type="InterPro" id="IPR041569">
    <property type="entry name" value="AAA_lid_3"/>
</dbReference>
<evidence type="ECO:0000313" key="5">
    <source>
        <dbReference type="EMBL" id="CAH7676677.1"/>
    </source>
</evidence>
<dbReference type="Gene3D" id="3.40.50.300">
    <property type="entry name" value="P-loop containing nucleotide triphosphate hydrolases"/>
    <property type="match status" value="2"/>
</dbReference>
<accession>A0AAV0B330</accession>
<evidence type="ECO:0000259" key="4">
    <source>
        <dbReference type="SMART" id="SM00382"/>
    </source>
</evidence>
<name>A0AAV0B330_PHAPC</name>
<dbReference type="GO" id="GO:0005737">
    <property type="term" value="C:cytoplasm"/>
    <property type="evidence" value="ECO:0007669"/>
    <property type="project" value="TreeGrafter"/>
</dbReference>
<dbReference type="InterPro" id="IPR003959">
    <property type="entry name" value="ATPase_AAA_core"/>
</dbReference>
<dbReference type="CDD" id="cd19511">
    <property type="entry name" value="RecA-like_CDC48_r2-like"/>
    <property type="match status" value="1"/>
</dbReference>
<dbReference type="InterPro" id="IPR003593">
    <property type="entry name" value="AAA+_ATPase"/>
</dbReference>
<organism evidence="5 6">
    <name type="scientific">Phakopsora pachyrhizi</name>
    <name type="common">Asian soybean rust disease fungus</name>
    <dbReference type="NCBI Taxonomy" id="170000"/>
    <lineage>
        <taxon>Eukaryota</taxon>
        <taxon>Fungi</taxon>
        <taxon>Dikarya</taxon>
        <taxon>Basidiomycota</taxon>
        <taxon>Pucciniomycotina</taxon>
        <taxon>Pucciniomycetes</taxon>
        <taxon>Pucciniales</taxon>
        <taxon>Phakopsoraceae</taxon>
        <taxon>Phakopsora</taxon>
    </lineage>
</organism>
<feature type="domain" description="AAA+ ATPase" evidence="4">
    <location>
        <begin position="638"/>
        <end position="782"/>
    </location>
</feature>
<dbReference type="EMBL" id="CALTRL010002775">
    <property type="protein sequence ID" value="CAH7676677.1"/>
    <property type="molecule type" value="Genomic_DNA"/>
</dbReference>
<dbReference type="GO" id="GO:0005524">
    <property type="term" value="F:ATP binding"/>
    <property type="evidence" value="ECO:0007669"/>
    <property type="project" value="UniProtKB-KW"/>
</dbReference>
<proteinExistence type="predicted"/>
<dbReference type="InterPro" id="IPR003960">
    <property type="entry name" value="ATPase_AAA_CS"/>
</dbReference>
<evidence type="ECO:0000256" key="1">
    <source>
        <dbReference type="ARBA" id="ARBA00022741"/>
    </source>
</evidence>
<dbReference type="SUPFAM" id="SSF52540">
    <property type="entry name" value="P-loop containing nucleoside triphosphate hydrolases"/>
    <property type="match status" value="2"/>
</dbReference>
<dbReference type="AlphaFoldDB" id="A0AAV0B330"/>
<keyword evidence="5" id="KW-0378">Hydrolase</keyword>
<dbReference type="InterPro" id="IPR050168">
    <property type="entry name" value="AAA_ATPase_domain"/>
</dbReference>
<sequence>MSTPVIQLRDRLFSIKPHKHPSTTASNSFNSHRFSKRIYLSSELMKSQKLSTGDLIMIRPTGKLDRPQNDSSANLRNSREYFKDDGDDDNRFAVGIAWPSGSLDQDSVMISIDHILSAGIDSPGDLIRIVQVPNILPINHTGPGRGIKIQEAKLIVLQEIDLSSSSLISAFAGSDFRKIIDTAPDSDSSLAGRETILWLGFVREVLADRKFVALNHCISVPYKTKIKHFIVSQLSTTNQNQEERPDLKNLNNRCNNSNSLPELLMVTRETNLRIKDDKNSLEKNPSISSSPIEKSDQSGLAEDDDFFRGGVGYDEIAGLDSQVEEIRELVELPLRRPDLYSHFGLNPPRGILLYGPPGTGKTFLASIVARSINASTFNLSVSDLSSSYHGEAEKRIYEIFEEARLKSPSVIIIDEIDGLFPNRDDAGEVDRRAVGTLLSCMDGLEQKRSQPNDCSTGPAGETDPTKNSRRFNDKVIVIATTNRPNAIDPALRRPGRFDRELEIGIPDREARLKILRVILRVVPNVLTDQLIRSYADRTHGFVGADLISLVRTAGTNAIKRSISIQPPMSTDQMRLESQDLDRALLRTRASAMREVFLETPRVKWQDIGGQDLVKQKLRESVEWPILHSETFKRLGIVPTRGVLLYGPPGCSKTLIAKALASESGLNFISIKGSDVFNKYLGESEKAIRDLFRKARMASPSVVFLDEIDSIGMSRQGLEGDESGGGGGSVGDRVLNSLLTEMDGIEELTGVLVLAATNRPEVIDSALMRPGRIDRILYVGPPDFDSRKEIFLINFKKMSVGSDVDVETLSQITEGCTGAEIVSLCQEAALRAMHRDFHVQFIEQRDFLEANQLIRRRVTPEVIKSYERFRDSSGIRSI</sequence>
<dbReference type="InterPro" id="IPR027417">
    <property type="entry name" value="P-loop_NTPase"/>
</dbReference>